<sequence>MSRPQSVQRWLIQATFYEHPILLMKHRSSNSGLFAFFSVSRLRFGFACFSLLLFACLWFGRTGLNRLHEEMNSRTLPTKSERVSQKTSLSHLQKNAHGPVDTTKESVEIKSVQQQAISQFQASRDLAPYMQQRSISESPIQVTASKPMIASKPRTPLPDRIGDKINHSKSSWMTLSEMSEASSSQERREVAEQSAISSFLTTDNSLSSLEAKSVLELLLDHMLTTQGPQPAELQQTEAKTVISALQKIWHAHHRFSKEASSSEISDSHCTTEAGQKLLLSLAAAVSNLKDASCGRGLLVRSGGTGLPYVALRRITLAMLHLINSLGGEQSCSGAVLQIMPSVLTSYAECLNCSRPARVAFELIHISKSGGTSMCQLAASSKLYNPGTTVDANCLVPRMYDEPKWTRLRPGQDERRIWPAVSCPNWLSSPQVGCKARAQMLMASGITFLSNEVGLHEGDESAGSAQACPQLETVVVLRDAIERSRSHISEVIKVFSRFRLYGGQYSMPKDVDQWKTIAPAIIDNYMIRSLLGRHFLHCRDFGTIGEPELLAASFALTSIDHVLVLGYDDLNDVAMRAGMGWSAGLRSKRWRWSGKDIEDDLGFPPGSMAKLEEWNLFDRLLHVWGKSLLKLDVVFHAEVAAAKGKLSVSSIAVDVNAAQAAPAVDLKTANEISSSRTRQTTRSGGGRVKASATTGLKALYNSGYIHMDDNRKPLAGDGIIMPPHLVPNQFLTSLMNGRDVASELSNITDPSKLADATQVSVLLFNLPLYASMPISKKWRGQTGGLEVHFRTQANRAQTAFAASGNAVVHTNSIQVNKAGLLM</sequence>
<keyword evidence="2" id="KW-1133">Transmembrane helix</keyword>
<evidence type="ECO:0000256" key="2">
    <source>
        <dbReference type="SAM" id="Phobius"/>
    </source>
</evidence>
<organism evidence="3 4">
    <name type="scientific">Chlamydomonas eustigma</name>
    <dbReference type="NCBI Taxonomy" id="1157962"/>
    <lineage>
        <taxon>Eukaryota</taxon>
        <taxon>Viridiplantae</taxon>
        <taxon>Chlorophyta</taxon>
        <taxon>core chlorophytes</taxon>
        <taxon>Chlorophyceae</taxon>
        <taxon>CS clade</taxon>
        <taxon>Chlamydomonadales</taxon>
        <taxon>Chlamydomonadaceae</taxon>
        <taxon>Chlamydomonas</taxon>
    </lineage>
</organism>
<keyword evidence="2" id="KW-0472">Membrane</keyword>
<dbReference type="Proteomes" id="UP000232323">
    <property type="component" value="Unassembled WGS sequence"/>
</dbReference>
<keyword evidence="2" id="KW-0812">Transmembrane</keyword>
<comment type="caution">
    <text evidence="3">The sequence shown here is derived from an EMBL/GenBank/DDBJ whole genome shotgun (WGS) entry which is preliminary data.</text>
</comment>
<feature type="compositionally biased region" description="Low complexity" evidence="1">
    <location>
        <begin position="672"/>
        <end position="681"/>
    </location>
</feature>
<feature type="compositionally biased region" description="Polar residues" evidence="1">
    <location>
        <begin position="168"/>
        <end position="184"/>
    </location>
</feature>
<feature type="region of interest" description="Disordered" evidence="1">
    <location>
        <begin position="148"/>
        <end position="189"/>
    </location>
</feature>
<name>A0A250XH67_9CHLO</name>
<dbReference type="AlphaFoldDB" id="A0A250XH67"/>
<evidence type="ECO:0000256" key="1">
    <source>
        <dbReference type="SAM" id="MobiDB-lite"/>
    </source>
</evidence>
<proteinExistence type="predicted"/>
<evidence type="ECO:0000313" key="4">
    <source>
        <dbReference type="Proteomes" id="UP000232323"/>
    </source>
</evidence>
<feature type="region of interest" description="Disordered" evidence="1">
    <location>
        <begin position="669"/>
        <end position="688"/>
    </location>
</feature>
<gene>
    <name evidence="3" type="ORF">CEUSTIGMA_g9853.t1</name>
</gene>
<reference evidence="3 4" key="1">
    <citation type="submission" date="2017-08" db="EMBL/GenBank/DDBJ databases">
        <title>Acidophilic green algal genome provides insights into adaptation to an acidic environment.</title>
        <authorList>
            <person name="Hirooka S."/>
            <person name="Hirose Y."/>
            <person name="Kanesaki Y."/>
            <person name="Higuchi S."/>
            <person name="Fujiwara T."/>
            <person name="Onuma R."/>
            <person name="Era A."/>
            <person name="Ohbayashi R."/>
            <person name="Uzuka A."/>
            <person name="Nozaki H."/>
            <person name="Yoshikawa H."/>
            <person name="Miyagishima S.Y."/>
        </authorList>
    </citation>
    <scope>NUCLEOTIDE SEQUENCE [LARGE SCALE GENOMIC DNA]</scope>
    <source>
        <strain evidence="3 4">NIES-2499</strain>
    </source>
</reference>
<dbReference type="OrthoDB" id="530351at2759"/>
<protein>
    <submittedName>
        <fullName evidence="3">Uncharacterized protein</fullName>
    </submittedName>
</protein>
<feature type="transmembrane region" description="Helical" evidence="2">
    <location>
        <begin position="33"/>
        <end position="60"/>
    </location>
</feature>
<dbReference type="EMBL" id="BEGY01000080">
    <property type="protein sequence ID" value="GAX82425.1"/>
    <property type="molecule type" value="Genomic_DNA"/>
</dbReference>
<keyword evidence="4" id="KW-1185">Reference proteome</keyword>
<accession>A0A250XH67</accession>
<evidence type="ECO:0000313" key="3">
    <source>
        <dbReference type="EMBL" id="GAX82425.1"/>
    </source>
</evidence>